<feature type="transmembrane region" description="Helical" evidence="1">
    <location>
        <begin position="136"/>
        <end position="158"/>
    </location>
</feature>
<dbReference type="SUPFAM" id="SSF55073">
    <property type="entry name" value="Nucleotide cyclase"/>
    <property type="match status" value="1"/>
</dbReference>
<dbReference type="SMART" id="SM00267">
    <property type="entry name" value="GGDEF"/>
    <property type="match status" value="1"/>
</dbReference>
<evidence type="ECO:0000256" key="1">
    <source>
        <dbReference type="SAM" id="Phobius"/>
    </source>
</evidence>
<protein>
    <submittedName>
        <fullName evidence="3">Diguanylate cyclase (GGDEF)-like protein</fullName>
    </submittedName>
</protein>
<feature type="transmembrane region" description="Helical" evidence="1">
    <location>
        <begin position="106"/>
        <end position="124"/>
    </location>
</feature>
<dbReference type="NCBIfam" id="TIGR00254">
    <property type="entry name" value="GGDEF"/>
    <property type="match status" value="1"/>
</dbReference>
<dbReference type="GO" id="GO:0052621">
    <property type="term" value="F:diguanylate cyclase activity"/>
    <property type="evidence" value="ECO:0007669"/>
    <property type="project" value="TreeGrafter"/>
</dbReference>
<evidence type="ECO:0000313" key="4">
    <source>
        <dbReference type="Proteomes" id="UP000278962"/>
    </source>
</evidence>
<dbReference type="PANTHER" id="PTHR45138:SF9">
    <property type="entry name" value="DIGUANYLATE CYCLASE DGCM-RELATED"/>
    <property type="match status" value="1"/>
</dbReference>
<name>A0A660LEU2_9ACTN</name>
<feature type="transmembrane region" description="Helical" evidence="1">
    <location>
        <begin position="69"/>
        <end position="86"/>
    </location>
</feature>
<dbReference type="InterPro" id="IPR043128">
    <property type="entry name" value="Rev_trsase/Diguanyl_cyclase"/>
</dbReference>
<proteinExistence type="predicted"/>
<dbReference type="AlphaFoldDB" id="A0A660LEU2"/>
<dbReference type="InterPro" id="IPR000160">
    <property type="entry name" value="GGDEF_dom"/>
</dbReference>
<feature type="transmembrane region" description="Helical" evidence="1">
    <location>
        <begin position="164"/>
        <end position="183"/>
    </location>
</feature>
<dbReference type="PROSITE" id="PS50887">
    <property type="entry name" value="GGDEF"/>
    <property type="match status" value="1"/>
</dbReference>
<accession>A0A660LEU2</accession>
<dbReference type="InterPro" id="IPR029787">
    <property type="entry name" value="Nucleotide_cyclase"/>
</dbReference>
<sequence length="430" mass="45741">MKDDNWSGAERARRIAALGVLLIAASMLGATLAGLDVRTRNLAPMSPVTCVGFIAAAIGAGALPRRHRLAVGAGLLTALTGAAGMLDSALDSGRWINRAVFDTDAAISVFTATALVLIGAAITLHGRGWVVTRRLAFAAGAIGAAAVIGFLLGVPYFYGGSRFIQMSWQAALCTVLISLAIIWSHPSGQFFSDTLSGRFARRTVPAVLGIPIVSGALATAVARAGWWEWSVAAWVMTLTAVGGLAFVVAMAVKRLEEDDRRLTELAIRDPLTGAYNRRHFLTQAENAAARARRYGESAAIAVIDLDRFKAVNDQWGHAAGDEALTRIHRALRARLRSSDVLGRIGGDEFAALILHVNPDEASHVAAELRAAVHEVGREMTAEGRPNQLGASIGVATMTTDAEVEALVELADQRMYDEKRLAHEVESRANH</sequence>
<keyword evidence="1" id="KW-0472">Membrane</keyword>
<dbReference type="EMBL" id="RBIL01000001">
    <property type="protein sequence ID" value="RKQ93602.1"/>
    <property type="molecule type" value="Genomic_DNA"/>
</dbReference>
<feature type="transmembrane region" description="Helical" evidence="1">
    <location>
        <begin position="41"/>
        <end position="62"/>
    </location>
</feature>
<dbReference type="FunFam" id="3.30.70.270:FF:000001">
    <property type="entry name" value="Diguanylate cyclase domain protein"/>
    <property type="match status" value="1"/>
</dbReference>
<dbReference type="CDD" id="cd01949">
    <property type="entry name" value="GGDEF"/>
    <property type="match status" value="1"/>
</dbReference>
<gene>
    <name evidence="3" type="ORF">C8N24_3472</name>
</gene>
<evidence type="ECO:0000313" key="3">
    <source>
        <dbReference type="EMBL" id="RKQ93602.1"/>
    </source>
</evidence>
<dbReference type="Proteomes" id="UP000278962">
    <property type="component" value="Unassembled WGS sequence"/>
</dbReference>
<keyword evidence="1" id="KW-0812">Transmembrane</keyword>
<dbReference type="OrthoDB" id="23692at2"/>
<dbReference type="PANTHER" id="PTHR45138">
    <property type="entry name" value="REGULATORY COMPONENTS OF SENSORY TRANSDUCTION SYSTEM"/>
    <property type="match status" value="1"/>
</dbReference>
<organism evidence="3 4">
    <name type="scientific">Solirubrobacter pauli</name>
    <dbReference type="NCBI Taxonomy" id="166793"/>
    <lineage>
        <taxon>Bacteria</taxon>
        <taxon>Bacillati</taxon>
        <taxon>Actinomycetota</taxon>
        <taxon>Thermoleophilia</taxon>
        <taxon>Solirubrobacterales</taxon>
        <taxon>Solirubrobacteraceae</taxon>
        <taxon>Solirubrobacter</taxon>
    </lineage>
</organism>
<dbReference type="Gene3D" id="3.30.70.270">
    <property type="match status" value="1"/>
</dbReference>
<evidence type="ECO:0000259" key="2">
    <source>
        <dbReference type="PROSITE" id="PS50887"/>
    </source>
</evidence>
<dbReference type="Pfam" id="PF00990">
    <property type="entry name" value="GGDEF"/>
    <property type="match status" value="1"/>
</dbReference>
<comment type="caution">
    <text evidence="3">The sequence shown here is derived from an EMBL/GenBank/DDBJ whole genome shotgun (WGS) entry which is preliminary data.</text>
</comment>
<keyword evidence="1" id="KW-1133">Transmembrane helix</keyword>
<feature type="transmembrane region" description="Helical" evidence="1">
    <location>
        <begin position="15"/>
        <end position="35"/>
    </location>
</feature>
<keyword evidence="4" id="KW-1185">Reference proteome</keyword>
<reference evidence="3 4" key="1">
    <citation type="submission" date="2018-10" db="EMBL/GenBank/DDBJ databases">
        <title>Genomic Encyclopedia of Archaeal and Bacterial Type Strains, Phase II (KMG-II): from individual species to whole genera.</title>
        <authorList>
            <person name="Goeker M."/>
        </authorList>
    </citation>
    <scope>NUCLEOTIDE SEQUENCE [LARGE SCALE GENOMIC DNA]</scope>
    <source>
        <strain evidence="3 4">DSM 14954</strain>
    </source>
</reference>
<feature type="transmembrane region" description="Helical" evidence="1">
    <location>
        <begin position="204"/>
        <end position="226"/>
    </location>
</feature>
<dbReference type="RefSeq" id="WP_121251878.1">
    <property type="nucleotide sequence ID" value="NZ_RBIL01000001.1"/>
</dbReference>
<dbReference type="InterPro" id="IPR050469">
    <property type="entry name" value="Diguanylate_Cyclase"/>
</dbReference>
<feature type="transmembrane region" description="Helical" evidence="1">
    <location>
        <begin position="232"/>
        <end position="252"/>
    </location>
</feature>
<feature type="domain" description="GGDEF" evidence="2">
    <location>
        <begin position="296"/>
        <end position="430"/>
    </location>
</feature>